<dbReference type="SUPFAM" id="SSF46894">
    <property type="entry name" value="C-terminal effector domain of the bipartite response regulators"/>
    <property type="match status" value="1"/>
</dbReference>
<dbReference type="SMART" id="SM00421">
    <property type="entry name" value="HTH_LUXR"/>
    <property type="match status" value="1"/>
</dbReference>
<evidence type="ECO:0000256" key="1">
    <source>
        <dbReference type="ARBA" id="ARBA00023015"/>
    </source>
</evidence>
<dbReference type="InterPro" id="IPR036388">
    <property type="entry name" value="WH-like_DNA-bd_sf"/>
</dbReference>
<gene>
    <name evidence="7" type="ORF">QWJ38_22680</name>
</gene>
<feature type="domain" description="HTH luxR-type" evidence="5">
    <location>
        <begin position="144"/>
        <end position="209"/>
    </location>
</feature>
<evidence type="ECO:0000313" key="7">
    <source>
        <dbReference type="EMBL" id="MDN3923103.1"/>
    </source>
</evidence>
<dbReference type="PROSITE" id="PS50043">
    <property type="entry name" value="HTH_LUXR_2"/>
    <property type="match status" value="1"/>
</dbReference>
<dbReference type="PANTHER" id="PTHR44688:SF16">
    <property type="entry name" value="DNA-BINDING TRANSCRIPTIONAL ACTIVATOR DEVR_DOSR"/>
    <property type="match status" value="1"/>
</dbReference>
<name>A0ABT8DZR1_9BURK</name>
<keyword evidence="8" id="KW-1185">Reference proteome</keyword>
<evidence type="ECO:0000256" key="3">
    <source>
        <dbReference type="ARBA" id="ARBA00023163"/>
    </source>
</evidence>
<dbReference type="RefSeq" id="WP_290361413.1">
    <property type="nucleotide sequence ID" value="NZ_JAUHHC010000007.1"/>
</dbReference>
<keyword evidence="3" id="KW-0804">Transcription</keyword>
<dbReference type="PROSITE" id="PS50110">
    <property type="entry name" value="RESPONSE_REGULATORY"/>
    <property type="match status" value="1"/>
</dbReference>
<evidence type="ECO:0000313" key="8">
    <source>
        <dbReference type="Proteomes" id="UP001228044"/>
    </source>
</evidence>
<dbReference type="Pfam" id="PF00196">
    <property type="entry name" value="GerE"/>
    <property type="match status" value="1"/>
</dbReference>
<comment type="caution">
    <text evidence="7">The sequence shown here is derived from an EMBL/GenBank/DDBJ whole genome shotgun (WGS) entry which is preliminary data.</text>
</comment>
<protein>
    <submittedName>
        <fullName evidence="7">Response regulator</fullName>
    </submittedName>
</protein>
<feature type="domain" description="Response regulatory" evidence="6">
    <location>
        <begin position="13"/>
        <end position="128"/>
    </location>
</feature>
<sequence>MSFVVRGDGNAAVVHLIDADAALRAALARLLSAAGYQVRAHARGGDYLRRDAEDAPGCLLLDLHLPDIGGLELQARLTQDPTLQRPIVFLAGGADVRASVQAMRAGACEFLTKPVEPQRLLAAVAEAVARDGEARERRRRTRHTQRLVDSLGQRQRRVLDGIVAGRLYKQLAVEFGVSERTIKLDRAHVMQRLGVRNLPALMKVLIEAERFA</sequence>
<dbReference type="SUPFAM" id="SSF52172">
    <property type="entry name" value="CheY-like"/>
    <property type="match status" value="1"/>
</dbReference>
<dbReference type="EMBL" id="JAUHHC010000007">
    <property type="protein sequence ID" value="MDN3923103.1"/>
    <property type="molecule type" value="Genomic_DNA"/>
</dbReference>
<keyword evidence="1" id="KW-0805">Transcription regulation</keyword>
<dbReference type="Gene3D" id="3.40.50.2300">
    <property type="match status" value="1"/>
</dbReference>
<evidence type="ECO:0000256" key="4">
    <source>
        <dbReference type="PROSITE-ProRule" id="PRU00169"/>
    </source>
</evidence>
<feature type="modified residue" description="4-aspartylphosphate" evidence="4">
    <location>
        <position position="62"/>
    </location>
</feature>
<dbReference type="SMART" id="SM00448">
    <property type="entry name" value="REC"/>
    <property type="match status" value="1"/>
</dbReference>
<proteinExistence type="predicted"/>
<evidence type="ECO:0000259" key="5">
    <source>
        <dbReference type="PROSITE" id="PS50043"/>
    </source>
</evidence>
<dbReference type="InterPro" id="IPR011006">
    <property type="entry name" value="CheY-like_superfamily"/>
</dbReference>
<dbReference type="InterPro" id="IPR000792">
    <property type="entry name" value="Tscrpt_reg_LuxR_C"/>
</dbReference>
<accession>A0ABT8DZR1</accession>
<organism evidence="7 8">
    <name type="scientific">Roseateles violae</name>
    <dbReference type="NCBI Taxonomy" id="3058042"/>
    <lineage>
        <taxon>Bacteria</taxon>
        <taxon>Pseudomonadati</taxon>
        <taxon>Pseudomonadota</taxon>
        <taxon>Betaproteobacteria</taxon>
        <taxon>Burkholderiales</taxon>
        <taxon>Sphaerotilaceae</taxon>
        <taxon>Roseateles</taxon>
    </lineage>
</organism>
<dbReference type="Pfam" id="PF00072">
    <property type="entry name" value="Response_reg"/>
    <property type="match status" value="1"/>
</dbReference>
<dbReference type="Proteomes" id="UP001228044">
    <property type="component" value="Unassembled WGS sequence"/>
</dbReference>
<evidence type="ECO:0000259" key="6">
    <source>
        <dbReference type="PROSITE" id="PS50110"/>
    </source>
</evidence>
<dbReference type="PANTHER" id="PTHR44688">
    <property type="entry name" value="DNA-BINDING TRANSCRIPTIONAL ACTIVATOR DEVR_DOSR"/>
    <property type="match status" value="1"/>
</dbReference>
<dbReference type="InterPro" id="IPR001789">
    <property type="entry name" value="Sig_transdc_resp-reg_receiver"/>
</dbReference>
<keyword evidence="2" id="KW-0238">DNA-binding</keyword>
<keyword evidence="4" id="KW-0597">Phosphoprotein</keyword>
<dbReference type="Gene3D" id="1.10.10.10">
    <property type="entry name" value="Winged helix-like DNA-binding domain superfamily/Winged helix DNA-binding domain"/>
    <property type="match status" value="1"/>
</dbReference>
<dbReference type="PRINTS" id="PR00038">
    <property type="entry name" value="HTHLUXR"/>
</dbReference>
<evidence type="ECO:0000256" key="2">
    <source>
        <dbReference type="ARBA" id="ARBA00023125"/>
    </source>
</evidence>
<dbReference type="InterPro" id="IPR016032">
    <property type="entry name" value="Sig_transdc_resp-reg_C-effctor"/>
</dbReference>
<reference evidence="7 8" key="1">
    <citation type="submission" date="2023-06" db="EMBL/GenBank/DDBJ databases">
        <title>Pelomonas sp. PFR6 16S ribosomal RNA gene Genome sequencing and assembly.</title>
        <authorList>
            <person name="Woo H."/>
        </authorList>
    </citation>
    <scope>NUCLEOTIDE SEQUENCE [LARGE SCALE GENOMIC DNA]</scope>
    <source>
        <strain evidence="7 8">PFR6</strain>
    </source>
</reference>